<feature type="chain" id="PRO_5042858467" evidence="1">
    <location>
        <begin position="28"/>
        <end position="127"/>
    </location>
</feature>
<dbReference type="Proteomes" id="UP001301769">
    <property type="component" value="Unassembled WGS sequence"/>
</dbReference>
<dbReference type="EMBL" id="MU858120">
    <property type="protein sequence ID" value="KAK4212851.1"/>
    <property type="molecule type" value="Genomic_DNA"/>
</dbReference>
<protein>
    <submittedName>
        <fullName evidence="2">Uncharacterized protein</fullName>
    </submittedName>
</protein>
<reference evidence="2" key="1">
    <citation type="journal article" date="2023" name="Mol. Phylogenet. Evol.">
        <title>Genome-scale phylogeny and comparative genomics of the fungal order Sordariales.</title>
        <authorList>
            <person name="Hensen N."/>
            <person name="Bonometti L."/>
            <person name="Westerberg I."/>
            <person name="Brannstrom I.O."/>
            <person name="Guillou S."/>
            <person name="Cros-Aarteil S."/>
            <person name="Calhoun S."/>
            <person name="Haridas S."/>
            <person name="Kuo A."/>
            <person name="Mondo S."/>
            <person name="Pangilinan J."/>
            <person name="Riley R."/>
            <person name="LaButti K."/>
            <person name="Andreopoulos B."/>
            <person name="Lipzen A."/>
            <person name="Chen C."/>
            <person name="Yan M."/>
            <person name="Daum C."/>
            <person name="Ng V."/>
            <person name="Clum A."/>
            <person name="Steindorff A."/>
            <person name="Ohm R.A."/>
            <person name="Martin F."/>
            <person name="Silar P."/>
            <person name="Natvig D.O."/>
            <person name="Lalanne C."/>
            <person name="Gautier V."/>
            <person name="Ament-Velasquez S.L."/>
            <person name="Kruys A."/>
            <person name="Hutchinson M.I."/>
            <person name="Powell A.J."/>
            <person name="Barry K."/>
            <person name="Miller A.N."/>
            <person name="Grigoriev I.V."/>
            <person name="Debuchy R."/>
            <person name="Gladieux P."/>
            <person name="Hiltunen Thoren M."/>
            <person name="Johannesson H."/>
        </authorList>
    </citation>
    <scope>NUCLEOTIDE SEQUENCE</scope>
    <source>
        <strain evidence="2">PSN293</strain>
    </source>
</reference>
<keyword evidence="3" id="KW-1185">Reference proteome</keyword>
<evidence type="ECO:0000313" key="2">
    <source>
        <dbReference type="EMBL" id="KAK4212851.1"/>
    </source>
</evidence>
<keyword evidence="1" id="KW-0732">Signal</keyword>
<evidence type="ECO:0000313" key="3">
    <source>
        <dbReference type="Proteomes" id="UP001301769"/>
    </source>
</evidence>
<gene>
    <name evidence="2" type="ORF">QBC37DRAFT_186386</name>
</gene>
<sequence>MEIHMRHRSALSGWPIFLTALHRFAGALEIYECGYRVGEQASSPRSNIKPLSCNVLRREDRPDSATWGCIRSICTYLVISTPGLDRPRTVERHRSPGTLEGCYRTGIGRLFDETGHQNTPVQSLQEV</sequence>
<evidence type="ECO:0000256" key="1">
    <source>
        <dbReference type="SAM" id="SignalP"/>
    </source>
</evidence>
<proteinExistence type="predicted"/>
<name>A0AAN6Y7N1_9PEZI</name>
<accession>A0AAN6Y7N1</accession>
<comment type="caution">
    <text evidence="2">The sequence shown here is derived from an EMBL/GenBank/DDBJ whole genome shotgun (WGS) entry which is preliminary data.</text>
</comment>
<reference evidence="2" key="2">
    <citation type="submission" date="2023-05" db="EMBL/GenBank/DDBJ databases">
        <authorList>
            <consortium name="Lawrence Berkeley National Laboratory"/>
            <person name="Steindorff A."/>
            <person name="Hensen N."/>
            <person name="Bonometti L."/>
            <person name="Westerberg I."/>
            <person name="Brannstrom I.O."/>
            <person name="Guillou S."/>
            <person name="Cros-Aarteil S."/>
            <person name="Calhoun S."/>
            <person name="Haridas S."/>
            <person name="Kuo A."/>
            <person name="Mondo S."/>
            <person name="Pangilinan J."/>
            <person name="Riley R."/>
            <person name="Labutti K."/>
            <person name="Andreopoulos B."/>
            <person name="Lipzen A."/>
            <person name="Chen C."/>
            <person name="Yanf M."/>
            <person name="Daum C."/>
            <person name="Ng V."/>
            <person name="Clum A."/>
            <person name="Ohm R."/>
            <person name="Martin F."/>
            <person name="Silar P."/>
            <person name="Natvig D."/>
            <person name="Lalanne C."/>
            <person name="Gautier V."/>
            <person name="Ament-Velasquez S.L."/>
            <person name="Kruys A."/>
            <person name="Hutchinson M.I."/>
            <person name="Powell A.J."/>
            <person name="Barry K."/>
            <person name="Miller A.N."/>
            <person name="Grigoriev I.V."/>
            <person name="Debuchy R."/>
            <person name="Gladieux P."/>
            <person name="Thoren M.H."/>
            <person name="Johannesson H."/>
        </authorList>
    </citation>
    <scope>NUCLEOTIDE SEQUENCE</scope>
    <source>
        <strain evidence="2">PSN293</strain>
    </source>
</reference>
<feature type="signal peptide" evidence="1">
    <location>
        <begin position="1"/>
        <end position="27"/>
    </location>
</feature>
<organism evidence="2 3">
    <name type="scientific">Rhypophila decipiens</name>
    <dbReference type="NCBI Taxonomy" id="261697"/>
    <lineage>
        <taxon>Eukaryota</taxon>
        <taxon>Fungi</taxon>
        <taxon>Dikarya</taxon>
        <taxon>Ascomycota</taxon>
        <taxon>Pezizomycotina</taxon>
        <taxon>Sordariomycetes</taxon>
        <taxon>Sordariomycetidae</taxon>
        <taxon>Sordariales</taxon>
        <taxon>Naviculisporaceae</taxon>
        <taxon>Rhypophila</taxon>
    </lineage>
</organism>
<dbReference type="AlphaFoldDB" id="A0AAN6Y7N1"/>